<name>A0A250LGW4_9BURK</name>
<sequence length="187" mass="21643">MTALLEPIVGDVTTEDTGRPVDRETAHRVEQFLFREARVLDNERWDDWLAMVAEDVHYWMPAIENRRRADKLGAYAHGRGAYFDDNHFDLSRRVARFKQPSAWAEDPPTRHVHVISNVEVLTGPNAGEFTVHSVFVNYRSRGEADNDMLLGRREDLLRAHGDDFRIARRKIVITQSLLMSKNLNTFL</sequence>
<dbReference type="InterPro" id="IPR000391">
    <property type="entry name" value="Rng_hydr_dOase-bsu"/>
</dbReference>
<dbReference type="EMBL" id="JAENIB010000027">
    <property type="protein sequence ID" value="MBK1935175.1"/>
    <property type="molecule type" value="Genomic_DNA"/>
</dbReference>
<evidence type="ECO:0000313" key="4">
    <source>
        <dbReference type="EMBL" id="MBK1935175.1"/>
    </source>
</evidence>
<dbReference type="OrthoDB" id="7062869at2"/>
<dbReference type="CDD" id="cd00667">
    <property type="entry name" value="ring_hydroxylating_dioxygenases_beta"/>
    <property type="match status" value="1"/>
</dbReference>
<keyword evidence="7" id="KW-1185">Reference proteome</keyword>
<dbReference type="EMBL" id="JAGEMX010000020">
    <property type="protein sequence ID" value="MBO1834639.1"/>
    <property type="molecule type" value="Genomic_DNA"/>
</dbReference>
<dbReference type="RefSeq" id="WP_082139449.1">
    <property type="nucleotide sequence ID" value="NZ_AP018359.1"/>
</dbReference>
<dbReference type="SUPFAM" id="SSF54427">
    <property type="entry name" value="NTF2-like"/>
    <property type="match status" value="1"/>
</dbReference>
<evidence type="ECO:0000313" key="6">
    <source>
        <dbReference type="EMBL" id="WFN22686.1"/>
    </source>
</evidence>
<reference evidence="3" key="1">
    <citation type="journal article" date="2016" name="Biosci. Biotechnol. Biochem.">
        <title>Bioconversion of AHX to AOH by resting cells of Burkholderia contaminans CH-1.</title>
        <authorList>
            <person name="Choi J.H."/>
            <person name="Kikuchi A."/>
            <person name="Pumkaeo P."/>
            <person name="Hirai H."/>
            <person name="Tokuyama S."/>
            <person name="Kawagishi H."/>
        </authorList>
    </citation>
    <scope>NUCLEOTIDE SEQUENCE</scope>
    <source>
        <strain evidence="3">CH-1</strain>
    </source>
</reference>
<gene>
    <name evidence="3" type="ORF">BCCH1_63370</name>
    <name evidence="5" type="ORF">J4M89_35180</name>
    <name evidence="4" type="ORF">JIN94_35340</name>
    <name evidence="6" type="ORF">LXE91_32425</name>
</gene>
<accession>A0A250LGW4</accession>
<protein>
    <submittedName>
        <fullName evidence="4">3-phenylpropionate/cinnamic acid dioxygenase subunit beta</fullName>
        <ecNumber evidence="4">1.14.12.19</ecNumber>
    </submittedName>
    <submittedName>
        <fullName evidence="3">Hypothetical biphenyl dioxygenase beta subunit</fullName>
    </submittedName>
</protein>
<reference evidence="4" key="3">
    <citation type="submission" date="2021-01" db="EMBL/GenBank/DDBJ databases">
        <title>Outbreak of Burkholderia contaminns endophthalmitis traced to a clinical ventilation system.</title>
        <authorList>
            <person name="Lipuma J."/>
            <person name="Spilker T."/>
            <person name="Kratholm J."/>
        </authorList>
    </citation>
    <scope>NUCLEOTIDE SEQUENCE</scope>
    <source>
        <strain evidence="4">HI4954</strain>
    </source>
</reference>
<dbReference type="GO" id="GO:0019380">
    <property type="term" value="P:3-phenylpropionate catabolic process"/>
    <property type="evidence" value="ECO:0007669"/>
    <property type="project" value="TreeGrafter"/>
</dbReference>
<comment type="similarity">
    <text evidence="1">Belongs to the bacterial ring-hydroxylating dioxygenase beta subunit family.</text>
</comment>
<keyword evidence="3" id="KW-0223">Dioxygenase</keyword>
<reference evidence="6 8" key="5">
    <citation type="submission" date="2021-12" db="EMBL/GenBank/DDBJ databases">
        <title>Genomic and phenotypic characterization of three Burkholderia contaminans isolates recovered from different sources.</title>
        <authorList>
            <person name="Lopez De Volder A."/>
            <person name="Fan Y."/>
            <person name="Nunvar J."/>
            <person name="Herrera T."/>
            <person name="Timp W."/>
            <person name="Degrossi J."/>
        </authorList>
    </citation>
    <scope>NUCLEOTIDE SEQUENCE [LARGE SCALE GENOMIC DNA]</scope>
    <source>
        <strain evidence="6 8">LMG 23361</strain>
    </source>
</reference>
<evidence type="ECO:0000256" key="1">
    <source>
        <dbReference type="ARBA" id="ARBA00009570"/>
    </source>
</evidence>
<dbReference type="EC" id="1.14.12.19" evidence="4"/>
<dbReference type="EMBL" id="AP018359">
    <property type="protein sequence ID" value="BBA43835.1"/>
    <property type="molecule type" value="Genomic_DNA"/>
</dbReference>
<dbReference type="Proteomes" id="UP000611459">
    <property type="component" value="Unassembled WGS sequence"/>
</dbReference>
<organism evidence="3">
    <name type="scientific">Burkholderia contaminans</name>
    <dbReference type="NCBI Taxonomy" id="488447"/>
    <lineage>
        <taxon>Bacteria</taxon>
        <taxon>Pseudomonadati</taxon>
        <taxon>Pseudomonadota</taxon>
        <taxon>Betaproteobacteria</taxon>
        <taxon>Burkholderiales</taxon>
        <taxon>Burkholderiaceae</taxon>
        <taxon>Burkholderia</taxon>
        <taxon>Burkholderia cepacia complex</taxon>
    </lineage>
</organism>
<evidence type="ECO:0000256" key="2">
    <source>
        <dbReference type="ARBA" id="ARBA00023002"/>
    </source>
</evidence>
<dbReference type="EMBL" id="CP090642">
    <property type="protein sequence ID" value="WFN22686.1"/>
    <property type="molecule type" value="Genomic_DNA"/>
</dbReference>
<dbReference type="Proteomes" id="UP001220209">
    <property type="component" value="Chromosome 3"/>
</dbReference>
<evidence type="ECO:0000313" key="7">
    <source>
        <dbReference type="Proteomes" id="UP000664048"/>
    </source>
</evidence>
<dbReference type="Pfam" id="PF00866">
    <property type="entry name" value="Ring_hydroxyl_B"/>
    <property type="match status" value="1"/>
</dbReference>
<dbReference type="PANTHER" id="PTHR41534:SF2">
    <property type="entry name" value="3-PHENYLPROPIONATE_CINNAMIC ACID DIOXYGENASE SUBUNIT BETA"/>
    <property type="match status" value="1"/>
</dbReference>
<dbReference type="GeneID" id="93195549"/>
<evidence type="ECO:0000313" key="5">
    <source>
        <dbReference type="EMBL" id="MBO1834639.1"/>
    </source>
</evidence>
<reference evidence="5 7" key="4">
    <citation type="submission" date="2021-03" db="EMBL/GenBank/DDBJ databases">
        <title>Clinical course, treatment and visual outcome of an outbreak of Burkholderia contaminans endophthalmitis following cataract surgery.</title>
        <authorList>
            <person name="Lind C."/>
            <person name="Olsen K."/>
            <person name="Angelsen N.K."/>
            <person name="Krefting E.A."/>
            <person name="Fossen K."/>
            <person name="Gravningen K."/>
            <person name="Depoorter E."/>
            <person name="Vandamme P."/>
            <person name="Bertelsen G."/>
        </authorList>
    </citation>
    <scope>NUCLEOTIDE SEQUENCE [LARGE SCALE GENOMIC DNA]</scope>
    <source>
        <strain evidence="5 7">51242556</strain>
    </source>
</reference>
<dbReference type="AlphaFoldDB" id="A0A250LGW4"/>
<dbReference type="Gene3D" id="3.10.450.50">
    <property type="match status" value="1"/>
</dbReference>
<proteinExistence type="inferred from homology"/>
<dbReference type="Proteomes" id="UP000664048">
    <property type="component" value="Unassembled WGS sequence"/>
</dbReference>
<reference evidence="3" key="2">
    <citation type="journal article" date="2017" name="Genome Announc.">
        <title>High-Quality Draft Genome Sequence of Burkholderia contaminans CH-1, a Gram-Negative Bacterium That Metabolizes 2-Azahypoxanthine, a Plant Growth-Regulating Compound.</title>
        <authorList>
            <person name="Choi J.-H."/>
            <person name="Sugiura H."/>
            <person name="Moriuchi R."/>
            <person name="Kawagishi H."/>
            <person name="Dohra H."/>
        </authorList>
    </citation>
    <scope>NUCLEOTIDE SEQUENCE</scope>
    <source>
        <strain evidence="3">CH-1</strain>
    </source>
</reference>
<dbReference type="PANTHER" id="PTHR41534">
    <property type="entry name" value="BLR3401 PROTEIN"/>
    <property type="match status" value="1"/>
</dbReference>
<dbReference type="InterPro" id="IPR032710">
    <property type="entry name" value="NTF2-like_dom_sf"/>
</dbReference>
<keyword evidence="2 4" id="KW-0560">Oxidoreductase</keyword>
<dbReference type="GO" id="GO:0008695">
    <property type="term" value="F:3-phenylpropionate dioxygenase activity"/>
    <property type="evidence" value="ECO:0007669"/>
    <property type="project" value="UniProtKB-EC"/>
</dbReference>
<evidence type="ECO:0000313" key="3">
    <source>
        <dbReference type="EMBL" id="BBA43835.1"/>
    </source>
</evidence>
<evidence type="ECO:0000313" key="8">
    <source>
        <dbReference type="Proteomes" id="UP001220209"/>
    </source>
</evidence>
<dbReference type="NCBIfam" id="NF007479">
    <property type="entry name" value="PRK10069.1"/>
    <property type="match status" value="1"/>
</dbReference>